<name>A0ABN1NZM3_9ACTN</name>
<gene>
    <name evidence="2" type="ORF">GCM10009575_011780</name>
</gene>
<sequence>MATYSADYLKRLMAAVERFEEIFGRWMETQEESDHVQTRGLYPTVWTKDGQDQAAVRTLELDVAEAAGAAARAVAVTGASMRVAGLGVVDPIENWSLMSAPKAIFTPQEVRATAARVRGRLSTMISEAEEAAQSGTPGFAPSELHEVIWTAAAAHWTTHQYRVAVREASEALTVHWKERLGRNDVTDTSFWQQTLSAGEPEPGKPKLAWPGPVEDQTAKSVRGGLAPLAGALNNLATGLNLTVRNVATHTRDELTEQEGMERLAAYSYFARLLDQCEIRRARAEESEGT</sequence>
<dbReference type="EMBL" id="BAAAID010000005">
    <property type="protein sequence ID" value="GAA0919643.1"/>
    <property type="molecule type" value="Genomic_DNA"/>
</dbReference>
<dbReference type="InterPro" id="IPR012654">
    <property type="entry name" value="CHP02391"/>
</dbReference>
<comment type="caution">
    <text evidence="2">The sequence shown here is derived from an EMBL/GenBank/DDBJ whole genome shotgun (WGS) entry which is preliminary data.</text>
</comment>
<evidence type="ECO:0000313" key="3">
    <source>
        <dbReference type="Proteomes" id="UP001500418"/>
    </source>
</evidence>
<dbReference type="Pfam" id="PF09509">
    <property type="entry name" value="Hypoth_Ymh"/>
    <property type="match status" value="1"/>
</dbReference>
<evidence type="ECO:0000259" key="1">
    <source>
        <dbReference type="Pfam" id="PF09509"/>
    </source>
</evidence>
<evidence type="ECO:0000313" key="2">
    <source>
        <dbReference type="EMBL" id="GAA0919643.1"/>
    </source>
</evidence>
<feature type="domain" description="Conserved hypothetical protein CHP02391" evidence="1">
    <location>
        <begin position="143"/>
        <end position="273"/>
    </location>
</feature>
<dbReference type="Proteomes" id="UP001500418">
    <property type="component" value="Unassembled WGS sequence"/>
</dbReference>
<keyword evidence="3" id="KW-1185">Reference proteome</keyword>
<protein>
    <recommendedName>
        <fullName evidence="1">Conserved hypothetical protein CHP02391 domain-containing protein</fullName>
    </recommendedName>
</protein>
<proteinExistence type="predicted"/>
<accession>A0ABN1NZM3</accession>
<organism evidence="2 3">
    <name type="scientific">Streptomyces rhizosphaericus</name>
    <dbReference type="NCBI Taxonomy" id="114699"/>
    <lineage>
        <taxon>Bacteria</taxon>
        <taxon>Bacillati</taxon>
        <taxon>Actinomycetota</taxon>
        <taxon>Actinomycetes</taxon>
        <taxon>Kitasatosporales</taxon>
        <taxon>Streptomycetaceae</taxon>
        <taxon>Streptomyces</taxon>
        <taxon>Streptomyces violaceusniger group</taxon>
    </lineage>
</organism>
<reference evidence="2 3" key="1">
    <citation type="journal article" date="2019" name="Int. J. Syst. Evol. Microbiol.">
        <title>The Global Catalogue of Microorganisms (GCM) 10K type strain sequencing project: providing services to taxonomists for standard genome sequencing and annotation.</title>
        <authorList>
            <consortium name="The Broad Institute Genomics Platform"/>
            <consortium name="The Broad Institute Genome Sequencing Center for Infectious Disease"/>
            <person name="Wu L."/>
            <person name="Ma J."/>
        </authorList>
    </citation>
    <scope>NUCLEOTIDE SEQUENCE [LARGE SCALE GENOMIC DNA]</scope>
    <source>
        <strain evidence="2 3">JCM 11444</strain>
    </source>
</reference>